<dbReference type="OrthoDB" id="913477at2759"/>
<protein>
    <recommendedName>
        <fullName evidence="1">Reverse transcriptase zinc-binding domain-containing protein</fullName>
    </recommendedName>
</protein>
<comment type="caution">
    <text evidence="2">The sequence shown here is derived from an EMBL/GenBank/DDBJ whole genome shotgun (WGS) entry which is preliminary data.</text>
</comment>
<evidence type="ECO:0000259" key="1">
    <source>
        <dbReference type="Pfam" id="PF13966"/>
    </source>
</evidence>
<sequence>MMSGLKVSSSKTQMFSSSSVDDEWGRDIAASLGYARVEDLGLGLKQSKVMNEALLMKLGWVMLTKPSTLWVRVMCAKYNLRPHEMSGAFTFPKGSVCLNAVAKVWAQEPLINMARVRPPEEMLHEPVAAFVTRTGEWWWEKFETFLPTNALLIVAAVMPPSSSARADRMIWGYTSNGAFSTRTPYKALSRRVENNVRPLWKAIWKAPAAQRVRHFLWLASRDRLFTNMERARRHMADDIACLFCGLPESTTHVLRDCEKARRLWLQLIPSASRRNFFSQDVSVWLWVNLGLHESIIQAIRDLLRKEANEQEKAQPIDRLSIGKETSRLINGVEVGFHRLMDPPPELRHC</sequence>
<evidence type="ECO:0000313" key="3">
    <source>
        <dbReference type="Proteomes" id="UP001153555"/>
    </source>
</evidence>
<keyword evidence="3" id="KW-1185">Reference proteome</keyword>
<proteinExistence type="predicted"/>
<dbReference type="Proteomes" id="UP001153555">
    <property type="component" value="Unassembled WGS sequence"/>
</dbReference>
<feature type="domain" description="Reverse transcriptase zinc-binding" evidence="1">
    <location>
        <begin position="179"/>
        <end position="264"/>
    </location>
</feature>
<dbReference type="InterPro" id="IPR026960">
    <property type="entry name" value="RVT-Znf"/>
</dbReference>
<dbReference type="EMBL" id="CACSLK010003174">
    <property type="protein sequence ID" value="CAA0809053.1"/>
    <property type="molecule type" value="Genomic_DNA"/>
</dbReference>
<organism evidence="2 3">
    <name type="scientific">Striga hermonthica</name>
    <name type="common">Purple witchweed</name>
    <name type="synonym">Buchnera hermonthica</name>
    <dbReference type="NCBI Taxonomy" id="68872"/>
    <lineage>
        <taxon>Eukaryota</taxon>
        <taxon>Viridiplantae</taxon>
        <taxon>Streptophyta</taxon>
        <taxon>Embryophyta</taxon>
        <taxon>Tracheophyta</taxon>
        <taxon>Spermatophyta</taxon>
        <taxon>Magnoliopsida</taxon>
        <taxon>eudicotyledons</taxon>
        <taxon>Gunneridae</taxon>
        <taxon>Pentapetalae</taxon>
        <taxon>asterids</taxon>
        <taxon>lamiids</taxon>
        <taxon>Lamiales</taxon>
        <taxon>Orobanchaceae</taxon>
        <taxon>Buchnereae</taxon>
        <taxon>Striga</taxon>
    </lineage>
</organism>
<evidence type="ECO:0000313" key="2">
    <source>
        <dbReference type="EMBL" id="CAA0809053.1"/>
    </source>
</evidence>
<reference evidence="2" key="1">
    <citation type="submission" date="2019-12" db="EMBL/GenBank/DDBJ databases">
        <authorList>
            <person name="Scholes J."/>
        </authorList>
    </citation>
    <scope>NUCLEOTIDE SEQUENCE</scope>
</reference>
<name>A0A9N7MN08_STRHE</name>
<dbReference type="AlphaFoldDB" id="A0A9N7MN08"/>
<gene>
    <name evidence="2" type="ORF">SHERM_11259</name>
</gene>
<accession>A0A9N7MN08</accession>
<dbReference type="Pfam" id="PF13966">
    <property type="entry name" value="zf-RVT"/>
    <property type="match status" value="1"/>
</dbReference>